<organism evidence="1 2">
    <name type="scientific">Alistipes putredinis</name>
    <dbReference type="NCBI Taxonomy" id="28117"/>
    <lineage>
        <taxon>Bacteria</taxon>
        <taxon>Pseudomonadati</taxon>
        <taxon>Bacteroidota</taxon>
        <taxon>Bacteroidia</taxon>
        <taxon>Bacteroidales</taxon>
        <taxon>Rikenellaceae</taxon>
        <taxon>Alistipes</taxon>
    </lineage>
</organism>
<evidence type="ECO:0000313" key="2">
    <source>
        <dbReference type="Proteomes" id="UP000187417"/>
    </source>
</evidence>
<reference evidence="1 2" key="1">
    <citation type="journal article" date="2016" name="Nat. Biotechnol.">
        <title>Measurement of bacterial replication rates in microbial communities.</title>
        <authorList>
            <person name="Brown C.T."/>
            <person name="Olm M.R."/>
            <person name="Thomas B.C."/>
            <person name="Banfield J.F."/>
        </authorList>
    </citation>
    <scope>NUCLEOTIDE SEQUENCE [LARGE SCALE GENOMIC DNA]</scope>
    <source>
        <strain evidence="1">CAG:67_53_122</strain>
    </source>
</reference>
<dbReference type="EMBL" id="MNQH01000001">
    <property type="protein sequence ID" value="OKY96562.1"/>
    <property type="molecule type" value="Genomic_DNA"/>
</dbReference>
<dbReference type="Proteomes" id="UP000187417">
    <property type="component" value="Unassembled WGS sequence"/>
</dbReference>
<protein>
    <submittedName>
        <fullName evidence="1">Uncharacterized protein</fullName>
    </submittedName>
</protein>
<sequence>MFATFFIFGVDKFVRSGLKIKVGRSDGGKDGRHAVTRSPARSAEEWKRGEMLYGSTAFLCLQRGKVVRMDCGDREWLIRFLFRDICNLRPDRGKWRAKFLPHSSPSSNGTQKGFKGVYISFKNYLLNLQMIRHE</sequence>
<comment type="caution">
    <text evidence="1">The sequence shown here is derived from an EMBL/GenBank/DDBJ whole genome shotgun (WGS) entry which is preliminary data.</text>
</comment>
<accession>A0A1Q6FCR6</accession>
<proteinExistence type="predicted"/>
<name>A0A1Q6FCR6_9BACT</name>
<dbReference type="AlphaFoldDB" id="A0A1Q6FCR6"/>
<gene>
    <name evidence="1" type="ORF">BHV66_00375</name>
</gene>
<dbReference type="STRING" id="28117.BHV66_00375"/>
<evidence type="ECO:0000313" key="1">
    <source>
        <dbReference type="EMBL" id="OKY96562.1"/>
    </source>
</evidence>